<feature type="transmembrane region" description="Helical" evidence="1">
    <location>
        <begin position="117"/>
        <end position="138"/>
    </location>
</feature>
<reference evidence="2" key="1">
    <citation type="journal article" date="2020" name="mSystems">
        <title>Genome- and Community-Level Interaction Insights into Carbon Utilization and Element Cycling Functions of Hydrothermarchaeota in Hydrothermal Sediment.</title>
        <authorList>
            <person name="Zhou Z."/>
            <person name="Liu Y."/>
            <person name="Xu W."/>
            <person name="Pan J."/>
            <person name="Luo Z.H."/>
            <person name="Li M."/>
        </authorList>
    </citation>
    <scope>NUCLEOTIDE SEQUENCE [LARGE SCALE GENOMIC DNA]</scope>
    <source>
        <strain evidence="2">HyVt-369</strain>
    </source>
</reference>
<accession>A0A7C1NM24</accession>
<keyword evidence="1" id="KW-0812">Transmembrane</keyword>
<keyword evidence="1" id="KW-1133">Transmembrane helix</keyword>
<dbReference type="AlphaFoldDB" id="A0A7C1NM24"/>
<feature type="transmembrane region" description="Helical" evidence="1">
    <location>
        <begin position="161"/>
        <end position="182"/>
    </location>
</feature>
<feature type="transmembrane region" description="Helical" evidence="1">
    <location>
        <begin position="7"/>
        <end position="29"/>
    </location>
</feature>
<dbReference type="Proteomes" id="UP000885695">
    <property type="component" value="Unassembled WGS sequence"/>
</dbReference>
<proteinExistence type="predicted"/>
<evidence type="ECO:0000313" key="2">
    <source>
        <dbReference type="EMBL" id="HEB13766.1"/>
    </source>
</evidence>
<name>A0A7C1NM24_UNCC3</name>
<keyword evidence="1" id="KW-0472">Membrane</keyword>
<feature type="transmembrane region" description="Helical" evidence="1">
    <location>
        <begin position="74"/>
        <end position="97"/>
    </location>
</feature>
<gene>
    <name evidence="2" type="ORF">ENI13_02165</name>
</gene>
<evidence type="ECO:0000256" key="1">
    <source>
        <dbReference type="SAM" id="Phobius"/>
    </source>
</evidence>
<feature type="transmembrane region" description="Helical" evidence="1">
    <location>
        <begin position="41"/>
        <end position="62"/>
    </location>
</feature>
<organism evidence="2">
    <name type="scientific">candidate division CPR3 bacterium</name>
    <dbReference type="NCBI Taxonomy" id="2268181"/>
    <lineage>
        <taxon>Bacteria</taxon>
        <taxon>Bacteria division CPR3</taxon>
    </lineage>
</organism>
<dbReference type="EMBL" id="DRHL01000125">
    <property type="protein sequence ID" value="HEB13766.1"/>
    <property type="molecule type" value="Genomic_DNA"/>
</dbReference>
<protein>
    <submittedName>
        <fullName evidence="2">Uncharacterized protein</fullName>
    </submittedName>
</protein>
<comment type="caution">
    <text evidence="2">The sequence shown here is derived from an EMBL/GenBank/DDBJ whole genome shotgun (WGS) entry which is preliminary data.</text>
</comment>
<sequence length="306" mass="33924">MRKNRPIIVGISGSVGLLIIYFGILAWVNSFSHALEQFSQMWYWILILVTGFGIQLGLYSYVRFNIRKKATGATAEIVAAGGISTGSMIACCAHHITDVLPIIGISAAAVFLVKYQLPFILLGIFSNLVGITMMLHIIQKHGLYQKKGILKSIFNYRMKRVRSIVGILSIVIVSFSFFLASFETANLAAVTGDVVKFDLSAKINSENSVSIEVKLNDFSFNKPINFDVSINTHQVALDFDLTKISHLEDDKGNIYQPLSWEGSPPGGHHRSGTLIFPGLSAKIRFIKLIIKNVNNVPERVFKWESS</sequence>